<keyword evidence="7" id="KW-1133">Transmembrane helix</keyword>
<feature type="active site" evidence="6">
    <location>
        <position position="45"/>
    </location>
</feature>
<comment type="catalytic activity">
    <reaction evidence="1 7">
        <text>Cleavage of hydrophobic, N-terminal signal or leader sequences from secreted and periplasmic proteins.</text>
        <dbReference type="EC" id="3.4.21.89"/>
    </reaction>
</comment>
<dbReference type="InterPro" id="IPR036286">
    <property type="entry name" value="LexA/Signal_pep-like_sf"/>
</dbReference>
<evidence type="ECO:0000256" key="2">
    <source>
        <dbReference type="ARBA" id="ARBA00009370"/>
    </source>
</evidence>
<dbReference type="NCBIfam" id="TIGR02227">
    <property type="entry name" value="sigpep_I_bact"/>
    <property type="match status" value="1"/>
</dbReference>
<protein>
    <recommendedName>
        <fullName evidence="4 7">Signal peptidase I</fullName>
        <ecNumber evidence="3 7">3.4.21.89</ecNumber>
    </recommendedName>
</protein>
<dbReference type="EC" id="3.4.21.89" evidence="3 7"/>
<accession>A0A953HRZ6</accession>
<evidence type="ECO:0000256" key="5">
    <source>
        <dbReference type="ARBA" id="ARBA00022801"/>
    </source>
</evidence>
<keyword evidence="5 7" id="KW-0378">Hydrolase</keyword>
<name>A0A953HRZ6_9BACT</name>
<dbReference type="GO" id="GO:0004252">
    <property type="term" value="F:serine-type endopeptidase activity"/>
    <property type="evidence" value="ECO:0007669"/>
    <property type="project" value="InterPro"/>
</dbReference>
<dbReference type="PROSITE" id="PS00760">
    <property type="entry name" value="SPASE_I_2"/>
    <property type="match status" value="1"/>
</dbReference>
<evidence type="ECO:0000313" key="10">
    <source>
        <dbReference type="Proteomes" id="UP000753961"/>
    </source>
</evidence>
<dbReference type="GO" id="GO:0006465">
    <property type="term" value="P:signal peptide processing"/>
    <property type="evidence" value="ECO:0007669"/>
    <property type="project" value="InterPro"/>
</dbReference>
<evidence type="ECO:0000313" key="9">
    <source>
        <dbReference type="EMBL" id="MBY5960169.1"/>
    </source>
</evidence>
<dbReference type="Pfam" id="PF10502">
    <property type="entry name" value="Peptidase_S26"/>
    <property type="match status" value="2"/>
</dbReference>
<evidence type="ECO:0000259" key="8">
    <source>
        <dbReference type="Pfam" id="PF10502"/>
    </source>
</evidence>
<feature type="domain" description="Peptidase S26" evidence="8">
    <location>
        <begin position="21"/>
        <end position="173"/>
    </location>
</feature>
<dbReference type="GO" id="GO:0009003">
    <property type="term" value="F:signal peptidase activity"/>
    <property type="evidence" value="ECO:0007669"/>
    <property type="project" value="UniProtKB-EC"/>
</dbReference>
<dbReference type="AlphaFoldDB" id="A0A953HRZ6"/>
<comment type="caution">
    <text evidence="9">The sequence shown here is derived from an EMBL/GenBank/DDBJ whole genome shotgun (WGS) entry which is preliminary data.</text>
</comment>
<dbReference type="GO" id="GO:0016020">
    <property type="term" value="C:membrane"/>
    <property type="evidence" value="ECO:0007669"/>
    <property type="project" value="UniProtKB-SubCell"/>
</dbReference>
<proteinExistence type="inferred from homology"/>
<keyword evidence="10" id="KW-1185">Reference proteome</keyword>
<dbReference type="PANTHER" id="PTHR43390">
    <property type="entry name" value="SIGNAL PEPTIDASE I"/>
    <property type="match status" value="1"/>
</dbReference>
<dbReference type="CDD" id="cd06530">
    <property type="entry name" value="S26_SPase_I"/>
    <property type="match status" value="2"/>
</dbReference>
<comment type="subcellular location">
    <subcellularLocation>
        <location evidence="7">Membrane</location>
        <topology evidence="7">Single-pass type II membrane protein</topology>
    </subcellularLocation>
</comment>
<dbReference type="RefSeq" id="WP_222581718.1">
    <property type="nucleotide sequence ID" value="NZ_JAHVHU010000025.1"/>
</dbReference>
<dbReference type="SUPFAM" id="SSF51306">
    <property type="entry name" value="LexA/Signal peptidase"/>
    <property type="match status" value="1"/>
</dbReference>
<dbReference type="Proteomes" id="UP000753961">
    <property type="component" value="Unassembled WGS sequence"/>
</dbReference>
<comment type="similarity">
    <text evidence="2 7">Belongs to the peptidase S26 family.</text>
</comment>
<organism evidence="9 10">
    <name type="scientific">Membranihabitans marinus</name>
    <dbReference type="NCBI Taxonomy" id="1227546"/>
    <lineage>
        <taxon>Bacteria</taxon>
        <taxon>Pseudomonadati</taxon>
        <taxon>Bacteroidota</taxon>
        <taxon>Saprospiria</taxon>
        <taxon>Saprospirales</taxon>
        <taxon>Saprospiraceae</taxon>
        <taxon>Membranihabitans</taxon>
    </lineage>
</organism>
<evidence type="ECO:0000256" key="6">
    <source>
        <dbReference type="PIRSR" id="PIRSR600223-1"/>
    </source>
</evidence>
<dbReference type="Gene3D" id="2.10.109.10">
    <property type="entry name" value="Umud Fragment, subunit A"/>
    <property type="match status" value="1"/>
</dbReference>
<dbReference type="PANTHER" id="PTHR43390:SF1">
    <property type="entry name" value="CHLOROPLAST PROCESSING PEPTIDASE"/>
    <property type="match status" value="1"/>
</dbReference>
<evidence type="ECO:0000256" key="3">
    <source>
        <dbReference type="ARBA" id="ARBA00013208"/>
    </source>
</evidence>
<gene>
    <name evidence="9" type="primary">lepB</name>
    <name evidence="9" type="ORF">KUV50_18595</name>
</gene>
<evidence type="ECO:0000256" key="4">
    <source>
        <dbReference type="ARBA" id="ARBA00019232"/>
    </source>
</evidence>
<evidence type="ECO:0000256" key="7">
    <source>
        <dbReference type="RuleBase" id="RU362042"/>
    </source>
</evidence>
<feature type="transmembrane region" description="Helical" evidence="7">
    <location>
        <begin position="21"/>
        <end position="41"/>
    </location>
</feature>
<feature type="active site" evidence="6">
    <location>
        <position position="140"/>
    </location>
</feature>
<keyword evidence="7" id="KW-0812">Transmembrane</keyword>
<keyword evidence="7" id="KW-0472">Membrane</keyword>
<dbReference type="InterPro" id="IPR000223">
    <property type="entry name" value="Pept_S26A_signal_pept_1"/>
</dbReference>
<reference evidence="9" key="1">
    <citation type="submission" date="2021-06" db="EMBL/GenBank/DDBJ databases">
        <title>44 bacteria genomes isolated from Dapeng, Shenzhen.</title>
        <authorList>
            <person name="Zheng W."/>
            <person name="Yu S."/>
            <person name="Huang Y."/>
        </authorList>
    </citation>
    <scope>NUCLEOTIDE SEQUENCE</scope>
    <source>
        <strain evidence="9">DP5N28-2</strain>
    </source>
</reference>
<dbReference type="InterPro" id="IPR019757">
    <property type="entry name" value="Pept_S26A_signal_pept_1_Lys-AS"/>
</dbReference>
<dbReference type="InterPro" id="IPR019533">
    <property type="entry name" value="Peptidase_S26"/>
</dbReference>
<feature type="domain" description="Peptidase S26" evidence="8">
    <location>
        <begin position="306"/>
        <end position="344"/>
    </location>
</feature>
<evidence type="ECO:0000256" key="1">
    <source>
        <dbReference type="ARBA" id="ARBA00000677"/>
    </source>
</evidence>
<sequence>MAGADKKEKSNKLTWKDFLPIILAFPMALLVKIFIFTTYHVPTASMVPSIIPGDHILVEKWVFGPRIFIKGKSYRLPGWRSIRRNDILVFNVPKEDSIFQHHREINYYNWKQSQAASQSLEVQKDSFQFMPIPGRTPFVKRVIGLPGDTLLYTSNMIYINGHPMETGSSSYQHFEITFNHTSDYDHHKDSLYSLGENIQMIRSQNQLTGIFKSSDLGFLDSIQATIQPRWHLPKFNHIPEDFRWARTLARSSQPVRIPYKGWTAPVDSLFLDRYSQIIRRFEGFKGVADLNQLLDREGHEIEEYTFSKNYYWALGDNRPYSVDSRAWGIIPEDHVIGITRRTFWSKIPEKSFKEGFRWERFWERL</sequence>
<keyword evidence="7" id="KW-0645">Protease</keyword>
<dbReference type="EMBL" id="JAHVHU010000025">
    <property type="protein sequence ID" value="MBY5960169.1"/>
    <property type="molecule type" value="Genomic_DNA"/>
</dbReference>
<dbReference type="PRINTS" id="PR00727">
    <property type="entry name" value="LEADERPTASE"/>
</dbReference>